<dbReference type="InterPro" id="IPR009875">
    <property type="entry name" value="PilZ_domain"/>
</dbReference>
<gene>
    <name evidence="2" type="ORF">MNBD_GAMMA12-2506</name>
</gene>
<feature type="domain" description="PilZ" evidence="1">
    <location>
        <begin position="5"/>
        <end position="92"/>
    </location>
</feature>
<evidence type="ECO:0000313" key="2">
    <source>
        <dbReference type="EMBL" id="VAW81549.1"/>
    </source>
</evidence>
<accession>A0A3B0Z5K5</accession>
<protein>
    <recommendedName>
        <fullName evidence="1">PilZ domain-containing protein</fullName>
    </recommendedName>
</protein>
<evidence type="ECO:0000259" key="1">
    <source>
        <dbReference type="Pfam" id="PF07238"/>
    </source>
</evidence>
<dbReference type="EMBL" id="UOFL01000221">
    <property type="protein sequence ID" value="VAW81549.1"/>
    <property type="molecule type" value="Genomic_DNA"/>
</dbReference>
<proteinExistence type="predicted"/>
<dbReference type="AlphaFoldDB" id="A0A3B0Z5K5"/>
<dbReference type="Pfam" id="PF07238">
    <property type="entry name" value="PilZ"/>
    <property type="match status" value="1"/>
</dbReference>
<organism evidence="2">
    <name type="scientific">hydrothermal vent metagenome</name>
    <dbReference type="NCBI Taxonomy" id="652676"/>
    <lineage>
        <taxon>unclassified sequences</taxon>
        <taxon>metagenomes</taxon>
        <taxon>ecological metagenomes</taxon>
    </lineage>
</organism>
<sequence>MDSDEKRDFPRMTIDCGVEYSLKETGELFQGSAINLSSTGILFSTGQNLSQGDLVTVKVPSDKPVSVLRAVVKVIRVTPGNESGALHIACEIVEKLD</sequence>
<reference evidence="2" key="1">
    <citation type="submission" date="2018-06" db="EMBL/GenBank/DDBJ databases">
        <authorList>
            <person name="Zhirakovskaya E."/>
        </authorList>
    </citation>
    <scope>NUCLEOTIDE SEQUENCE</scope>
</reference>
<dbReference type="GO" id="GO:0035438">
    <property type="term" value="F:cyclic-di-GMP binding"/>
    <property type="evidence" value="ECO:0007669"/>
    <property type="project" value="InterPro"/>
</dbReference>
<dbReference type="Gene3D" id="2.40.10.220">
    <property type="entry name" value="predicted glycosyltransferase like domains"/>
    <property type="match status" value="1"/>
</dbReference>
<name>A0A3B0Z5K5_9ZZZZ</name>
<dbReference type="SUPFAM" id="SSF141371">
    <property type="entry name" value="PilZ domain-like"/>
    <property type="match status" value="1"/>
</dbReference>